<dbReference type="EMBL" id="AP013545">
    <property type="protein sequence ID" value="BAQ94289.1"/>
    <property type="molecule type" value="Genomic_DNA"/>
</dbReference>
<organism evidence="1 2">
    <name type="scientific">uncultured phage MedDCM-OCT-S46-C10</name>
    <dbReference type="NCBI Taxonomy" id="2741074"/>
    <lineage>
        <taxon>Viruses</taxon>
        <taxon>Duplodnaviria</taxon>
        <taxon>Heunggongvirae</taxon>
        <taxon>Uroviricota</taxon>
        <taxon>Caudoviricetes</taxon>
        <taxon>Autographivirales</taxon>
        <taxon>Foussvirus</taxon>
        <taxon>Foussvirus S46C10</taxon>
    </lineage>
</organism>
<reference evidence="1 2" key="1">
    <citation type="journal article" date="2013" name="PLoS Genet.">
        <title>Expanding the Marine Virosphere Using Metagenomics.</title>
        <authorList>
            <person name="Mizuno C.M."/>
            <person name="Rodriguez-Valera F."/>
            <person name="Kimes N.E."/>
            <person name="Ghai R."/>
        </authorList>
    </citation>
    <scope>NUCLEOTIDE SEQUENCE [LARGE SCALE GENOMIC DNA]</scope>
    <source>
        <strain evidence="1">UvMED-CGR-U-MedDCM-OCT-S46-C10</strain>
    </source>
</reference>
<evidence type="ECO:0000313" key="1">
    <source>
        <dbReference type="EMBL" id="BAQ94289.1"/>
    </source>
</evidence>
<accession>A0A6S4P8J8</accession>
<evidence type="ECO:0000313" key="2">
    <source>
        <dbReference type="Proteomes" id="UP000504935"/>
    </source>
</evidence>
<dbReference type="GeneID" id="55412407"/>
<sequence>MSSDNIIKAILKINPNAQCSISGGNINTIEWHNGTTPIPVADIEAKMTELQAEYDANQYQRERATAYPSIQEQLDMQYWDKVNGTTNWEDAIAKVKADTPKP</sequence>
<name>A0A6S4P8J8_9CAUD</name>
<dbReference type="Proteomes" id="UP000504935">
    <property type="component" value="Segment"/>
</dbReference>
<protein>
    <submittedName>
        <fullName evidence="1">Uncharacterized protein</fullName>
    </submittedName>
</protein>
<dbReference type="RefSeq" id="YP_009777831.1">
    <property type="nucleotide sequence ID" value="NC_047705.1"/>
</dbReference>
<proteinExistence type="predicted"/>
<dbReference type="KEGG" id="vg:55412407"/>
<keyword evidence="2" id="KW-1185">Reference proteome</keyword>